<evidence type="ECO:0000313" key="3">
    <source>
        <dbReference type="Proteomes" id="UP001476807"/>
    </source>
</evidence>
<feature type="chain" id="PRO_5045532057" description="DUF4595 domain-containing protein" evidence="1">
    <location>
        <begin position="17"/>
        <end position="266"/>
    </location>
</feature>
<organism evidence="2 3">
    <name type="scientific">Pontibacter populi</name>
    <dbReference type="NCBI Taxonomy" id="890055"/>
    <lineage>
        <taxon>Bacteria</taxon>
        <taxon>Pseudomonadati</taxon>
        <taxon>Bacteroidota</taxon>
        <taxon>Cytophagia</taxon>
        <taxon>Cytophagales</taxon>
        <taxon>Hymenobacteraceae</taxon>
        <taxon>Pontibacter</taxon>
    </lineage>
</organism>
<dbReference type="RefSeq" id="WP_350410167.1">
    <property type="nucleotide sequence ID" value="NZ_JBEOKT010000001.1"/>
</dbReference>
<protein>
    <recommendedName>
        <fullName evidence="4">DUF4595 domain-containing protein</fullName>
    </recommendedName>
</protein>
<name>A0ABV1RNX8_9BACT</name>
<proteinExistence type="predicted"/>
<dbReference type="PROSITE" id="PS51257">
    <property type="entry name" value="PROKAR_LIPOPROTEIN"/>
    <property type="match status" value="1"/>
</dbReference>
<dbReference type="Proteomes" id="UP001476807">
    <property type="component" value="Unassembled WGS sequence"/>
</dbReference>
<sequence>MKLNLTSKFLSLFVVAALTLTSCGNDDDDNPQPGTGVEAACKLTNIMYGDSEGDESNNVVEYNAKGLISKVTYSYSDGEEEIEGYTTFTYDSNDRLVKEEEFENGELYEYRVYTYSNGVLSKREEFDAENVSDGVETFKYDASKRIIEITESYDGETYKTTFTYNSQGNISKSEGFYEGELEYTDTYSGYDNKNTPFSAVKGFIEPWMGSSKNNPGKITTTFEMDGEEYSYEVDYSYTYNDKGFPTRVIETFNGEEYETNYTYQCK</sequence>
<evidence type="ECO:0000256" key="1">
    <source>
        <dbReference type="SAM" id="SignalP"/>
    </source>
</evidence>
<dbReference type="CDD" id="cd12871">
    <property type="entry name" value="Bacuni_01323_like"/>
    <property type="match status" value="1"/>
</dbReference>
<accession>A0ABV1RNX8</accession>
<evidence type="ECO:0000313" key="2">
    <source>
        <dbReference type="EMBL" id="MER2996073.1"/>
    </source>
</evidence>
<dbReference type="EMBL" id="JBEOKT010000001">
    <property type="protein sequence ID" value="MER2996073.1"/>
    <property type="molecule type" value="Genomic_DNA"/>
</dbReference>
<reference evidence="2 3" key="1">
    <citation type="submission" date="2024-06" db="EMBL/GenBank/DDBJ databases">
        <title>Pontibacter populi HYL7-15.</title>
        <authorList>
            <person name="Kim M.K."/>
        </authorList>
    </citation>
    <scope>NUCLEOTIDE SEQUENCE [LARGE SCALE GENOMIC DNA]</scope>
    <source>
        <strain evidence="2 3">HYL7-15</strain>
    </source>
</reference>
<comment type="caution">
    <text evidence="2">The sequence shown here is derived from an EMBL/GenBank/DDBJ whole genome shotgun (WGS) entry which is preliminary data.</text>
</comment>
<feature type="signal peptide" evidence="1">
    <location>
        <begin position="1"/>
        <end position="16"/>
    </location>
</feature>
<keyword evidence="1" id="KW-0732">Signal</keyword>
<keyword evidence="3" id="KW-1185">Reference proteome</keyword>
<evidence type="ECO:0008006" key="4">
    <source>
        <dbReference type="Google" id="ProtNLM"/>
    </source>
</evidence>
<gene>
    <name evidence="2" type="ORF">ABS362_00865</name>
</gene>